<reference evidence="3" key="2">
    <citation type="submission" date="2020-09" db="EMBL/GenBank/DDBJ databases">
        <authorList>
            <person name="Sun Q."/>
            <person name="Zhou Y."/>
        </authorList>
    </citation>
    <scope>NUCLEOTIDE SEQUENCE</scope>
    <source>
        <strain evidence="3">CGMCC 1.15725</strain>
    </source>
</reference>
<protein>
    <submittedName>
        <fullName evidence="3">Uncharacterized protein</fullName>
    </submittedName>
</protein>
<gene>
    <name evidence="3" type="ORF">GCM10011611_13180</name>
</gene>
<accession>A0A8J2YQX0</accession>
<comment type="caution">
    <text evidence="3">The sequence shown here is derived from an EMBL/GenBank/DDBJ whole genome shotgun (WGS) entry which is preliminary data.</text>
</comment>
<feature type="transmembrane region" description="Helical" evidence="2">
    <location>
        <begin position="275"/>
        <end position="299"/>
    </location>
</feature>
<feature type="transmembrane region" description="Helical" evidence="2">
    <location>
        <begin position="132"/>
        <end position="152"/>
    </location>
</feature>
<proteinExistence type="predicted"/>
<keyword evidence="2" id="KW-0472">Membrane</keyword>
<evidence type="ECO:0000256" key="2">
    <source>
        <dbReference type="SAM" id="Phobius"/>
    </source>
</evidence>
<keyword evidence="2" id="KW-0812">Transmembrane</keyword>
<dbReference type="AlphaFoldDB" id="A0A8J2YQX0"/>
<evidence type="ECO:0000256" key="1">
    <source>
        <dbReference type="SAM" id="MobiDB-lite"/>
    </source>
</evidence>
<organism evidence="3 4">
    <name type="scientific">Aliidongia dinghuensis</name>
    <dbReference type="NCBI Taxonomy" id="1867774"/>
    <lineage>
        <taxon>Bacteria</taxon>
        <taxon>Pseudomonadati</taxon>
        <taxon>Pseudomonadota</taxon>
        <taxon>Alphaproteobacteria</taxon>
        <taxon>Rhodospirillales</taxon>
        <taxon>Dongiaceae</taxon>
        <taxon>Aliidongia</taxon>
    </lineage>
</organism>
<sequence length="378" mass="40205">MTSQAEIDPKLIMSAPALPAVERPAPGPQAVDRQAGNGKKPAKASVTENLLENAGYLLHYAVEAGIAVDADISQRIISARRRGDLAWDEPDAGLLATAITRLAALVHPVTAETLRACREQAHKTMRNYRRMAYCLAIIILPLSMISFIYTGLSNAMTADLAAANQLAVNLHAQLTTTGAQAAATAAQNSLPDLQQYAATIRAIRARTAQLAWFVPLHVEMRSEVPSGEGGGFGRFELDPKTSNTVADLTTNLNRLTAGYQAVRADAKSVQDTASLLYGAISAFILPVLYALLGACAYLLRVFADQVANQTFRPTYAASARFVIAAIGGAIVGLFNNFSLGQGASLSPLALAFLVGYATDIFFSFLEGSMQNFKKTKAA</sequence>
<dbReference type="EMBL" id="BMJQ01000003">
    <property type="protein sequence ID" value="GGF09049.1"/>
    <property type="molecule type" value="Genomic_DNA"/>
</dbReference>
<dbReference type="Proteomes" id="UP000646365">
    <property type="component" value="Unassembled WGS sequence"/>
</dbReference>
<dbReference type="RefSeq" id="WP_189043820.1">
    <property type="nucleotide sequence ID" value="NZ_BMJQ01000003.1"/>
</dbReference>
<feature type="transmembrane region" description="Helical" evidence="2">
    <location>
        <begin position="345"/>
        <end position="365"/>
    </location>
</feature>
<feature type="region of interest" description="Disordered" evidence="1">
    <location>
        <begin position="22"/>
        <end position="44"/>
    </location>
</feature>
<name>A0A8J2YQX0_9PROT</name>
<keyword evidence="4" id="KW-1185">Reference proteome</keyword>
<reference evidence="3" key="1">
    <citation type="journal article" date="2014" name="Int. J. Syst. Evol. Microbiol.">
        <title>Complete genome sequence of Corynebacterium casei LMG S-19264T (=DSM 44701T), isolated from a smear-ripened cheese.</title>
        <authorList>
            <consortium name="US DOE Joint Genome Institute (JGI-PGF)"/>
            <person name="Walter F."/>
            <person name="Albersmeier A."/>
            <person name="Kalinowski J."/>
            <person name="Ruckert C."/>
        </authorList>
    </citation>
    <scope>NUCLEOTIDE SEQUENCE</scope>
    <source>
        <strain evidence="3">CGMCC 1.15725</strain>
    </source>
</reference>
<keyword evidence="2" id="KW-1133">Transmembrane helix</keyword>
<evidence type="ECO:0000313" key="4">
    <source>
        <dbReference type="Proteomes" id="UP000646365"/>
    </source>
</evidence>
<feature type="transmembrane region" description="Helical" evidence="2">
    <location>
        <begin position="319"/>
        <end position="339"/>
    </location>
</feature>
<evidence type="ECO:0000313" key="3">
    <source>
        <dbReference type="EMBL" id="GGF09049.1"/>
    </source>
</evidence>